<keyword evidence="2" id="KW-0489">Methyltransferase</keyword>
<dbReference type="EMBL" id="BAABWH010000006">
    <property type="protein sequence ID" value="GAA6146199.1"/>
    <property type="molecule type" value="Genomic_DNA"/>
</dbReference>
<keyword evidence="3" id="KW-1185">Reference proteome</keyword>
<proteinExistence type="predicted"/>
<comment type="caution">
    <text evidence="2">The sequence shown here is derived from an EMBL/GenBank/DDBJ whole genome shotgun (WGS) entry which is preliminary data.</text>
</comment>
<evidence type="ECO:0000259" key="1">
    <source>
        <dbReference type="Pfam" id="PF08241"/>
    </source>
</evidence>
<evidence type="ECO:0000313" key="2">
    <source>
        <dbReference type="EMBL" id="GAA6146199.1"/>
    </source>
</evidence>
<gene>
    <name evidence="2" type="ORF">NBRC116585_23170</name>
</gene>
<keyword evidence="2" id="KW-0808">Transferase</keyword>
<dbReference type="RefSeq" id="WP_353295396.1">
    <property type="nucleotide sequence ID" value="NZ_BAABWH010000006.1"/>
</dbReference>
<dbReference type="InterPro" id="IPR029063">
    <property type="entry name" value="SAM-dependent_MTases_sf"/>
</dbReference>
<dbReference type="Pfam" id="PF08241">
    <property type="entry name" value="Methyltransf_11"/>
    <property type="match status" value="1"/>
</dbReference>
<sequence>MKHGHRIKTQVHKTWLERADTQRLMALEGSWLADRVSHLRGRHLLYAGVDQEPKFLSRSRADHTFRVSLPWQKGLVDAQAWMSDTDWPFRDETLDIVVLQHALDMTDRPHQLIREATRSLVSGGYLVVVGFNPYSLWGGARWMRPLSTGLPWVSNPVAPLRLTDWLTLLDFRVEDVTTAGHLWPVKLGSEAFSRRVDRVLAGNRFVPGNIYMTVARKTVAGMTTIRATRKVRRQSGIGFAIPAAREPYSRRQS</sequence>
<dbReference type="InterPro" id="IPR013216">
    <property type="entry name" value="Methyltransf_11"/>
</dbReference>
<accession>A0ABQ0A1E3</accession>
<feature type="domain" description="Methyltransferase type 11" evidence="1">
    <location>
        <begin position="42"/>
        <end position="128"/>
    </location>
</feature>
<dbReference type="Proteomes" id="UP001481413">
    <property type="component" value="Unassembled WGS sequence"/>
</dbReference>
<reference evidence="2 3" key="1">
    <citation type="submission" date="2024-04" db="EMBL/GenBank/DDBJ databases">
        <title>Draft genome sequence of Thalassolituus maritimus NBRC 116585.</title>
        <authorList>
            <person name="Miyakawa T."/>
            <person name="Kusuya Y."/>
            <person name="Miura T."/>
        </authorList>
    </citation>
    <scope>NUCLEOTIDE SEQUENCE [LARGE SCALE GENOMIC DNA]</scope>
    <source>
        <strain evidence="2 3">5NW40-0001</strain>
    </source>
</reference>
<protein>
    <submittedName>
        <fullName evidence="2">Methyltransferase domain-containing protein</fullName>
    </submittedName>
</protein>
<evidence type="ECO:0000313" key="3">
    <source>
        <dbReference type="Proteomes" id="UP001481413"/>
    </source>
</evidence>
<name>A0ABQ0A1E3_9GAMM</name>
<dbReference type="SUPFAM" id="SSF53335">
    <property type="entry name" value="S-adenosyl-L-methionine-dependent methyltransferases"/>
    <property type="match status" value="1"/>
</dbReference>
<dbReference type="GO" id="GO:0032259">
    <property type="term" value="P:methylation"/>
    <property type="evidence" value="ECO:0007669"/>
    <property type="project" value="UniProtKB-KW"/>
</dbReference>
<dbReference type="GO" id="GO:0008168">
    <property type="term" value="F:methyltransferase activity"/>
    <property type="evidence" value="ECO:0007669"/>
    <property type="project" value="UniProtKB-KW"/>
</dbReference>
<organism evidence="2 3">
    <name type="scientific">Thalassolituus maritimus</name>
    <dbReference type="NCBI Taxonomy" id="484498"/>
    <lineage>
        <taxon>Bacteria</taxon>
        <taxon>Pseudomonadati</taxon>
        <taxon>Pseudomonadota</taxon>
        <taxon>Gammaproteobacteria</taxon>
        <taxon>Oceanospirillales</taxon>
        <taxon>Oceanospirillaceae</taxon>
        <taxon>Thalassolituus</taxon>
    </lineage>
</organism>
<dbReference type="Gene3D" id="3.40.50.150">
    <property type="entry name" value="Vaccinia Virus protein VP39"/>
    <property type="match status" value="1"/>
</dbReference>